<dbReference type="NCBIfam" id="NF041528">
    <property type="entry name" value="strep_LAETG"/>
    <property type="match status" value="1"/>
</dbReference>
<organism evidence="4 5">
    <name type="scientific">Streptomyces roseolilacinus</name>
    <dbReference type="NCBI Taxonomy" id="66904"/>
    <lineage>
        <taxon>Bacteria</taxon>
        <taxon>Bacillati</taxon>
        <taxon>Actinomycetota</taxon>
        <taxon>Actinomycetes</taxon>
        <taxon>Kitasatosporales</taxon>
        <taxon>Streptomycetaceae</taxon>
        <taxon>Streptomyces</taxon>
    </lineage>
</organism>
<feature type="transmembrane region" description="Helical" evidence="2">
    <location>
        <begin position="551"/>
        <end position="570"/>
    </location>
</feature>
<keyword evidence="2" id="KW-0812">Transmembrane</keyword>
<comment type="caution">
    <text evidence="4">The sequence shown here is derived from an EMBL/GenBank/DDBJ whole genome shotgun (WGS) entry which is preliminary data.</text>
</comment>
<evidence type="ECO:0000313" key="5">
    <source>
        <dbReference type="Proteomes" id="UP000654123"/>
    </source>
</evidence>
<feature type="compositionally biased region" description="Low complexity" evidence="1">
    <location>
        <begin position="502"/>
        <end position="513"/>
    </location>
</feature>
<proteinExistence type="predicted"/>
<keyword evidence="2" id="KW-0472">Membrane</keyword>
<keyword evidence="2" id="KW-1133">Transmembrane helix</keyword>
<dbReference type="Proteomes" id="UP000654123">
    <property type="component" value="Unassembled WGS sequence"/>
</dbReference>
<feature type="region of interest" description="Disordered" evidence="1">
    <location>
        <begin position="477"/>
        <end position="545"/>
    </location>
</feature>
<feature type="compositionally biased region" description="Gly residues" evidence="1">
    <location>
        <begin position="487"/>
        <end position="501"/>
    </location>
</feature>
<protein>
    <recommendedName>
        <fullName evidence="6">Gram-positive cocci surface proteins LPxTG domain-containing protein</fullName>
    </recommendedName>
</protein>
<feature type="compositionally biased region" description="Low complexity" evidence="1">
    <location>
        <begin position="521"/>
        <end position="538"/>
    </location>
</feature>
<evidence type="ECO:0008006" key="6">
    <source>
        <dbReference type="Google" id="ProtNLM"/>
    </source>
</evidence>
<name>A0A918ELQ4_9ACTN</name>
<accession>A0A918ELQ4</accession>
<evidence type="ECO:0000256" key="2">
    <source>
        <dbReference type="SAM" id="Phobius"/>
    </source>
</evidence>
<evidence type="ECO:0000256" key="3">
    <source>
        <dbReference type="SAM" id="SignalP"/>
    </source>
</evidence>
<dbReference type="PROSITE" id="PS51318">
    <property type="entry name" value="TAT"/>
    <property type="match status" value="1"/>
</dbReference>
<dbReference type="AlphaFoldDB" id="A0A918ELQ4"/>
<dbReference type="InterPro" id="IPR006311">
    <property type="entry name" value="TAT_signal"/>
</dbReference>
<keyword evidence="5" id="KW-1185">Reference proteome</keyword>
<sequence length="575" mass="59551">MQKHLSSRIARRSAVSLRSVVSAAAVLLTVVTPVAVAAPAVALPAATTAGTTAQALVVTDVDKADAPFVLGERNDFRGHVTNRSAETVENATGRFTVAYGKHVDAALEAVPADPSKVTVRYRTTGSWQTLALTRGAGGALQATFPMGDVKPGATVWGQFQVTVDRSVPESVTMGEVSVAGYADGTGARTVGFGIPRHITAHEAEVTFGGLAGRPVLDTGGKAVPFTATVTNRTGRDISPNDYFFIDGEGVDLDPEYVTLERRTPAGAWVPVRLGKQDQAVTGNLDQGLLKNGRSRTYQLRLAATKYYPGKARTGTFTFLAGNGSASFTYGVEHGTPDTSDPDVSRQLAIAVKGADGVTRIDKGVAREFTATVTNKGNISQRTNVLMEITDQDVKRRMTAGEIRVEQYAITPRTWFPTELSTSREGGHLMAKIIPTQPKLAPGESATYRLRITATPQTKAKSFFVDIEARAELTSTRKRLPFTLNGSTGTGPGTGTGTGTPAGTGTASPSAAPGTGPGAGTGAVVPAGTGTSPAAAPAGEMARTGSTDTTPLLVGATGLLVAGGAAALFVARRRAA</sequence>
<dbReference type="EMBL" id="BMSV01000004">
    <property type="protein sequence ID" value="GGQ05507.1"/>
    <property type="molecule type" value="Genomic_DNA"/>
</dbReference>
<reference evidence="4" key="2">
    <citation type="submission" date="2020-09" db="EMBL/GenBank/DDBJ databases">
        <authorList>
            <person name="Sun Q."/>
            <person name="Ohkuma M."/>
        </authorList>
    </citation>
    <scope>NUCLEOTIDE SEQUENCE</scope>
    <source>
        <strain evidence="4">JCM 4335</strain>
    </source>
</reference>
<evidence type="ECO:0000256" key="1">
    <source>
        <dbReference type="SAM" id="MobiDB-lite"/>
    </source>
</evidence>
<keyword evidence="3" id="KW-0732">Signal</keyword>
<dbReference type="RefSeq" id="WP_189532885.1">
    <property type="nucleotide sequence ID" value="NZ_BMSV01000004.1"/>
</dbReference>
<evidence type="ECO:0000313" key="4">
    <source>
        <dbReference type="EMBL" id="GGQ05507.1"/>
    </source>
</evidence>
<reference evidence="4" key="1">
    <citation type="journal article" date="2014" name="Int. J. Syst. Evol. Microbiol.">
        <title>Complete genome sequence of Corynebacterium casei LMG S-19264T (=DSM 44701T), isolated from a smear-ripened cheese.</title>
        <authorList>
            <consortium name="US DOE Joint Genome Institute (JGI-PGF)"/>
            <person name="Walter F."/>
            <person name="Albersmeier A."/>
            <person name="Kalinowski J."/>
            <person name="Ruckert C."/>
        </authorList>
    </citation>
    <scope>NUCLEOTIDE SEQUENCE</scope>
    <source>
        <strain evidence="4">JCM 4335</strain>
    </source>
</reference>
<feature type="chain" id="PRO_5036849826" description="Gram-positive cocci surface proteins LPxTG domain-containing protein" evidence="3">
    <location>
        <begin position="38"/>
        <end position="575"/>
    </location>
</feature>
<gene>
    <name evidence="4" type="ORF">GCM10010249_24990</name>
</gene>
<feature type="signal peptide" evidence="3">
    <location>
        <begin position="1"/>
        <end position="37"/>
    </location>
</feature>